<dbReference type="PANTHER" id="PTHR43639:SF1">
    <property type="entry name" value="SHORT-CHAIN DEHYDROGENASE_REDUCTASE FAMILY PROTEIN"/>
    <property type="match status" value="1"/>
</dbReference>
<sequence>MKLKDSVAVITGSSSGIGAAIATLFAQYGCHVVITYSRNEEGARSVAETCEREGVRTLVCQADVSIDDDCRRLVDQTMAAFGRIDILINNAGTTKFCPHGDLEGLDQQDFLDLYAVNTVGPFQMTRAAEKALRTNGSGHIINMASVAGLAGVGSSIAYAASKGALITMTRSLARVLGPEVRVNAVCPGFVQGEWLKQGLGETRYQTMLEKYEAAAPLKKTASPETVADVCLGLIIGGDLTTGETVLIDGGAHLGSAPVRR</sequence>
<organism evidence="4 5">
    <name type="scientific">Marinobacter koreensis</name>
    <dbReference type="NCBI Taxonomy" id="335974"/>
    <lineage>
        <taxon>Bacteria</taxon>
        <taxon>Pseudomonadati</taxon>
        <taxon>Pseudomonadota</taxon>
        <taxon>Gammaproteobacteria</taxon>
        <taxon>Pseudomonadales</taxon>
        <taxon>Marinobacteraceae</taxon>
        <taxon>Marinobacter</taxon>
    </lineage>
</organism>
<dbReference type="PANTHER" id="PTHR43639">
    <property type="entry name" value="OXIDOREDUCTASE, SHORT-CHAIN DEHYDROGENASE/REDUCTASE FAMILY (AFU_ORTHOLOGUE AFUA_5G02870)"/>
    <property type="match status" value="1"/>
</dbReference>
<reference evidence="5" key="1">
    <citation type="journal article" date="2019" name="Int. J. Syst. Evol. Microbiol.">
        <title>The Global Catalogue of Microorganisms (GCM) 10K type strain sequencing project: providing services to taxonomists for standard genome sequencing and annotation.</title>
        <authorList>
            <consortium name="The Broad Institute Genomics Platform"/>
            <consortium name="The Broad Institute Genome Sequencing Center for Infectious Disease"/>
            <person name="Wu L."/>
            <person name="Ma J."/>
        </authorList>
    </citation>
    <scope>NUCLEOTIDE SEQUENCE [LARGE SCALE GENOMIC DNA]</scope>
    <source>
        <strain evidence="5">CGMCC 4.1799</strain>
    </source>
</reference>
<comment type="similarity">
    <text evidence="1">Belongs to the short-chain dehydrogenases/reductases (SDR) family.</text>
</comment>
<dbReference type="InterPro" id="IPR020904">
    <property type="entry name" value="Sc_DH/Rdtase_CS"/>
</dbReference>
<keyword evidence="2 4" id="KW-0560">Oxidoreductase</keyword>
<dbReference type="Proteomes" id="UP001596055">
    <property type="component" value="Unassembled WGS sequence"/>
</dbReference>
<evidence type="ECO:0000256" key="1">
    <source>
        <dbReference type="ARBA" id="ARBA00006484"/>
    </source>
</evidence>
<accession>A0ABW0RP54</accession>
<dbReference type="Gene3D" id="3.40.50.720">
    <property type="entry name" value="NAD(P)-binding Rossmann-like Domain"/>
    <property type="match status" value="1"/>
</dbReference>
<keyword evidence="5" id="KW-1185">Reference proteome</keyword>
<comment type="caution">
    <text evidence="4">The sequence shown here is derived from an EMBL/GenBank/DDBJ whole genome shotgun (WGS) entry which is preliminary data.</text>
</comment>
<evidence type="ECO:0000256" key="2">
    <source>
        <dbReference type="ARBA" id="ARBA00023002"/>
    </source>
</evidence>
<dbReference type="GO" id="GO:0016491">
    <property type="term" value="F:oxidoreductase activity"/>
    <property type="evidence" value="ECO:0007669"/>
    <property type="project" value="UniProtKB-KW"/>
</dbReference>
<dbReference type="SMART" id="SM00822">
    <property type="entry name" value="PKS_KR"/>
    <property type="match status" value="1"/>
</dbReference>
<evidence type="ECO:0000313" key="5">
    <source>
        <dbReference type="Proteomes" id="UP001596055"/>
    </source>
</evidence>
<dbReference type="EC" id="1.1.1.-" evidence="4"/>
<dbReference type="Pfam" id="PF13561">
    <property type="entry name" value="adh_short_C2"/>
    <property type="match status" value="1"/>
</dbReference>
<feature type="domain" description="Ketoreductase" evidence="3">
    <location>
        <begin position="6"/>
        <end position="193"/>
    </location>
</feature>
<evidence type="ECO:0000259" key="3">
    <source>
        <dbReference type="SMART" id="SM00822"/>
    </source>
</evidence>
<evidence type="ECO:0000313" key="4">
    <source>
        <dbReference type="EMBL" id="MFC5546556.1"/>
    </source>
</evidence>
<dbReference type="PROSITE" id="PS00061">
    <property type="entry name" value="ADH_SHORT"/>
    <property type="match status" value="1"/>
</dbReference>
<proteinExistence type="inferred from homology"/>
<dbReference type="InterPro" id="IPR057326">
    <property type="entry name" value="KR_dom"/>
</dbReference>
<dbReference type="PRINTS" id="PR00080">
    <property type="entry name" value="SDRFAMILY"/>
</dbReference>
<dbReference type="InterPro" id="IPR036291">
    <property type="entry name" value="NAD(P)-bd_dom_sf"/>
</dbReference>
<dbReference type="PRINTS" id="PR00081">
    <property type="entry name" value="GDHRDH"/>
</dbReference>
<gene>
    <name evidence="4" type="ORF">ACFPQA_15940</name>
</gene>
<dbReference type="SUPFAM" id="SSF51735">
    <property type="entry name" value="NAD(P)-binding Rossmann-fold domains"/>
    <property type="match status" value="1"/>
</dbReference>
<dbReference type="InterPro" id="IPR002347">
    <property type="entry name" value="SDR_fam"/>
</dbReference>
<name>A0ABW0RP54_9GAMM</name>
<dbReference type="CDD" id="cd05233">
    <property type="entry name" value="SDR_c"/>
    <property type="match status" value="1"/>
</dbReference>
<dbReference type="EMBL" id="JBHSNL010000006">
    <property type="protein sequence ID" value="MFC5546556.1"/>
    <property type="molecule type" value="Genomic_DNA"/>
</dbReference>
<protein>
    <submittedName>
        <fullName evidence="4">SDR family NAD(P)-dependent oxidoreductase</fullName>
        <ecNumber evidence="4">1.1.1.-</ecNumber>
    </submittedName>
</protein>
<dbReference type="RefSeq" id="WP_248158658.1">
    <property type="nucleotide sequence ID" value="NZ_JAKZAJ010000004.1"/>
</dbReference>